<name>A0A2P2R2U6_RHIMU</name>
<evidence type="ECO:0000313" key="1">
    <source>
        <dbReference type="EMBL" id="MBX73538.1"/>
    </source>
</evidence>
<protein>
    <submittedName>
        <fullName evidence="1">Uncharacterized protein</fullName>
    </submittedName>
</protein>
<accession>A0A2P2R2U6</accession>
<sequence length="31" mass="3537">MLPLLAVKAVQKLILLRVLIKIGKNNQQYAF</sequence>
<reference evidence="1" key="1">
    <citation type="submission" date="2018-02" db="EMBL/GenBank/DDBJ databases">
        <title>Rhizophora mucronata_Transcriptome.</title>
        <authorList>
            <person name="Meera S.P."/>
            <person name="Sreeshan A."/>
            <person name="Augustine A."/>
        </authorList>
    </citation>
    <scope>NUCLEOTIDE SEQUENCE</scope>
    <source>
        <tissue evidence="1">Leaf</tissue>
    </source>
</reference>
<organism evidence="1">
    <name type="scientific">Rhizophora mucronata</name>
    <name type="common">Asiatic mangrove</name>
    <dbReference type="NCBI Taxonomy" id="61149"/>
    <lineage>
        <taxon>Eukaryota</taxon>
        <taxon>Viridiplantae</taxon>
        <taxon>Streptophyta</taxon>
        <taxon>Embryophyta</taxon>
        <taxon>Tracheophyta</taxon>
        <taxon>Spermatophyta</taxon>
        <taxon>Magnoliopsida</taxon>
        <taxon>eudicotyledons</taxon>
        <taxon>Gunneridae</taxon>
        <taxon>Pentapetalae</taxon>
        <taxon>rosids</taxon>
        <taxon>fabids</taxon>
        <taxon>Malpighiales</taxon>
        <taxon>Rhizophoraceae</taxon>
        <taxon>Rhizophora</taxon>
    </lineage>
</organism>
<proteinExistence type="predicted"/>
<dbReference type="EMBL" id="GGEC01093054">
    <property type="protein sequence ID" value="MBX73538.1"/>
    <property type="molecule type" value="Transcribed_RNA"/>
</dbReference>
<dbReference type="AlphaFoldDB" id="A0A2P2R2U6"/>